<protein>
    <submittedName>
        <fullName evidence="5">Helix-turn-helix domain-containing protein</fullName>
    </submittedName>
</protein>
<evidence type="ECO:0000259" key="3">
    <source>
        <dbReference type="Pfam" id="PF14361"/>
    </source>
</evidence>
<dbReference type="InterPro" id="IPR025736">
    <property type="entry name" value="PucR_C-HTH_dom"/>
</dbReference>
<dbReference type="Pfam" id="PF17853">
    <property type="entry name" value="GGDEF_2"/>
    <property type="match status" value="1"/>
</dbReference>
<proteinExistence type="inferred from homology"/>
<organism evidence="5 6">
    <name type="scientific">Tsukamurella soli</name>
    <dbReference type="NCBI Taxonomy" id="644556"/>
    <lineage>
        <taxon>Bacteria</taxon>
        <taxon>Bacillati</taxon>
        <taxon>Actinomycetota</taxon>
        <taxon>Actinomycetes</taxon>
        <taxon>Mycobacteriales</taxon>
        <taxon>Tsukamurellaceae</taxon>
        <taxon>Tsukamurella</taxon>
    </lineage>
</organism>
<dbReference type="Proteomes" id="UP001500635">
    <property type="component" value="Unassembled WGS sequence"/>
</dbReference>
<name>A0ABP8JR87_9ACTN</name>
<gene>
    <name evidence="5" type="ORF">GCM10023147_27540</name>
</gene>
<dbReference type="PANTHER" id="PTHR33744:SF1">
    <property type="entry name" value="DNA-BINDING TRANSCRIPTIONAL ACTIVATOR ADER"/>
    <property type="match status" value="1"/>
</dbReference>
<dbReference type="EMBL" id="BAABFR010000040">
    <property type="protein sequence ID" value="GAA4394946.1"/>
    <property type="molecule type" value="Genomic_DNA"/>
</dbReference>
<keyword evidence="6" id="KW-1185">Reference proteome</keyword>
<dbReference type="PANTHER" id="PTHR33744">
    <property type="entry name" value="CARBOHYDRATE DIACID REGULATOR"/>
    <property type="match status" value="1"/>
</dbReference>
<dbReference type="Gene3D" id="1.10.10.2840">
    <property type="entry name" value="PucR C-terminal helix-turn-helix domain"/>
    <property type="match status" value="1"/>
</dbReference>
<feature type="domain" description="RsbT co-antagonist protein RsbRD N-terminal" evidence="3">
    <location>
        <begin position="51"/>
        <end position="192"/>
    </location>
</feature>
<evidence type="ECO:0000313" key="6">
    <source>
        <dbReference type="Proteomes" id="UP001500635"/>
    </source>
</evidence>
<accession>A0ABP8JR87</accession>
<dbReference type="InterPro" id="IPR025751">
    <property type="entry name" value="RsbRD_N_dom"/>
</dbReference>
<comment type="caution">
    <text evidence="5">The sequence shown here is derived from an EMBL/GenBank/DDBJ whole genome shotgun (WGS) entry which is preliminary data.</text>
</comment>
<comment type="similarity">
    <text evidence="1">Belongs to the CdaR family.</text>
</comment>
<dbReference type="Pfam" id="PF14361">
    <property type="entry name" value="RsbRD_N"/>
    <property type="match status" value="1"/>
</dbReference>
<sequence>MTPLPAGGAAGRSDSAGEAARRRLVDFPSTADPAVLASAAAIARRLRADEDEVVDDVATTLAREIDRLDADPVLVELLDASVHGNVTTIIHVLANDIPVDHLQPTTAAVEYARRLAQRDVPANSLVRAYHMGQSVVLRRCYQLIGELAEPGDDVMAVTRHVSDVLYRYIDWITLYVFDAYEDERRRWLGVEANVFAAAVHRMLTAPDIESETFERETGYRLRRSHIAAVVWCADDSGVDLNILDRTSREVAVALQAIGPPIATAVDRTTLWVWVPVAGRPDALMRAAETRRDAGPDRGIDSARVVDAVAARPGVRVALGLPTQGVQGFRRSHEQAQAAYAVATVPGSSTGPVVGFGDRGVAIASLLARDVAATRAWVQEVLGGLADDDPAMARLRETLAVYLTTRESNVHTAERLNLHPNTVKYRVAKALAETAPGQDRLDLALALTVCEFLGPAVTGRD</sequence>
<dbReference type="RefSeq" id="WP_425584382.1">
    <property type="nucleotide sequence ID" value="NZ_BAABFR010000040.1"/>
</dbReference>
<feature type="domain" description="CdaR GGDEF-like" evidence="4">
    <location>
        <begin position="215"/>
        <end position="340"/>
    </location>
</feature>
<evidence type="ECO:0000259" key="2">
    <source>
        <dbReference type="Pfam" id="PF13556"/>
    </source>
</evidence>
<feature type="domain" description="PucR C-terminal helix-turn-helix" evidence="2">
    <location>
        <begin position="394"/>
        <end position="446"/>
    </location>
</feature>
<evidence type="ECO:0000256" key="1">
    <source>
        <dbReference type="ARBA" id="ARBA00006754"/>
    </source>
</evidence>
<evidence type="ECO:0000259" key="4">
    <source>
        <dbReference type="Pfam" id="PF17853"/>
    </source>
</evidence>
<dbReference type="InterPro" id="IPR041522">
    <property type="entry name" value="CdaR_GGDEF"/>
</dbReference>
<dbReference type="InterPro" id="IPR042070">
    <property type="entry name" value="PucR_C-HTH_sf"/>
</dbReference>
<evidence type="ECO:0000313" key="5">
    <source>
        <dbReference type="EMBL" id="GAA4394946.1"/>
    </source>
</evidence>
<dbReference type="Pfam" id="PF13556">
    <property type="entry name" value="HTH_30"/>
    <property type="match status" value="1"/>
</dbReference>
<dbReference type="InterPro" id="IPR051448">
    <property type="entry name" value="CdaR-like_regulators"/>
</dbReference>
<reference evidence="6" key="1">
    <citation type="journal article" date="2019" name="Int. J. Syst. Evol. Microbiol.">
        <title>The Global Catalogue of Microorganisms (GCM) 10K type strain sequencing project: providing services to taxonomists for standard genome sequencing and annotation.</title>
        <authorList>
            <consortium name="The Broad Institute Genomics Platform"/>
            <consortium name="The Broad Institute Genome Sequencing Center for Infectious Disease"/>
            <person name="Wu L."/>
            <person name="Ma J."/>
        </authorList>
    </citation>
    <scope>NUCLEOTIDE SEQUENCE [LARGE SCALE GENOMIC DNA]</scope>
    <source>
        <strain evidence="6">JCM 17688</strain>
    </source>
</reference>